<dbReference type="NCBIfam" id="TIGR02605">
    <property type="entry name" value="CxxC_CxxC_SSSS"/>
    <property type="match status" value="1"/>
</dbReference>
<evidence type="ECO:0000313" key="3">
    <source>
        <dbReference type="EMBL" id="PQV65367.1"/>
    </source>
</evidence>
<gene>
    <name evidence="3" type="ORF">B1R32_101107</name>
</gene>
<dbReference type="InterPro" id="IPR013429">
    <property type="entry name" value="Regulatory_FmdB_Zinc_ribbon"/>
</dbReference>
<dbReference type="Proteomes" id="UP000237684">
    <property type="component" value="Unassembled WGS sequence"/>
</dbReference>
<dbReference type="Pfam" id="PF09723">
    <property type="entry name" value="Zn_ribbon_8"/>
    <property type="match status" value="1"/>
</dbReference>
<dbReference type="RefSeq" id="WP_105482109.1">
    <property type="nucleotide sequence ID" value="NZ_NIGF01000001.1"/>
</dbReference>
<reference evidence="3 4" key="1">
    <citation type="journal article" date="2018" name="Syst. Appl. Microbiol.">
        <title>Abditibacterium utsteinense sp. nov., the first cultivated member of candidate phylum FBP, isolated from ice-free Antarctic soil samples.</title>
        <authorList>
            <person name="Tahon G."/>
            <person name="Tytgat B."/>
            <person name="Lebbe L."/>
            <person name="Carlier A."/>
            <person name="Willems A."/>
        </authorList>
    </citation>
    <scope>NUCLEOTIDE SEQUENCE [LARGE SCALE GENOMIC DNA]</scope>
    <source>
        <strain evidence="3 4">LMG 29911</strain>
    </source>
</reference>
<dbReference type="SMART" id="SM00834">
    <property type="entry name" value="CxxC_CXXC_SSSS"/>
    <property type="match status" value="1"/>
</dbReference>
<evidence type="ECO:0000313" key="4">
    <source>
        <dbReference type="Proteomes" id="UP000237684"/>
    </source>
</evidence>
<name>A0A2S8SX39_9BACT</name>
<dbReference type="EMBL" id="NIGF01000001">
    <property type="protein sequence ID" value="PQV65367.1"/>
    <property type="molecule type" value="Genomic_DNA"/>
</dbReference>
<organism evidence="3 4">
    <name type="scientific">Abditibacterium utsteinense</name>
    <dbReference type="NCBI Taxonomy" id="1960156"/>
    <lineage>
        <taxon>Bacteria</taxon>
        <taxon>Pseudomonadati</taxon>
        <taxon>Abditibacteriota</taxon>
        <taxon>Abditibacteriia</taxon>
        <taxon>Abditibacteriales</taxon>
        <taxon>Abditibacteriaceae</taxon>
        <taxon>Abditibacterium</taxon>
    </lineage>
</organism>
<feature type="domain" description="Putative regulatory protein FmdB zinc ribbon" evidence="2">
    <location>
        <begin position="1"/>
        <end position="43"/>
    </location>
</feature>
<sequence length="124" mass="13717">MPLFEFSCLDCSKRFTFLSGVVADNAAPRCPVCQSVNLKKLMSKFSRGRSDDARMDAMGEKLEAQNFDDPRELRRFAREMGREMGAETGEDMSDEMEAMIEEEASGEGEMGEFGSAGGDDGTIY</sequence>
<dbReference type="AlphaFoldDB" id="A0A2S8SX39"/>
<dbReference type="InParanoid" id="A0A2S8SX39"/>
<evidence type="ECO:0000256" key="1">
    <source>
        <dbReference type="SAM" id="MobiDB-lite"/>
    </source>
</evidence>
<dbReference type="OrthoDB" id="9806664at2"/>
<evidence type="ECO:0000259" key="2">
    <source>
        <dbReference type="SMART" id="SM00834"/>
    </source>
</evidence>
<proteinExistence type="predicted"/>
<feature type="region of interest" description="Disordered" evidence="1">
    <location>
        <begin position="103"/>
        <end position="124"/>
    </location>
</feature>
<feature type="compositionally biased region" description="Gly residues" evidence="1">
    <location>
        <begin position="114"/>
        <end position="124"/>
    </location>
</feature>
<comment type="caution">
    <text evidence="3">The sequence shown here is derived from an EMBL/GenBank/DDBJ whole genome shotgun (WGS) entry which is preliminary data.</text>
</comment>
<protein>
    <submittedName>
        <fullName evidence="3">Putative regulatory protein, FmdB family</fullName>
    </submittedName>
</protein>
<keyword evidence="4" id="KW-1185">Reference proteome</keyword>
<accession>A0A2S8SX39</accession>